<accession>A0AAD4EWR8</accession>
<keyword evidence="3" id="KW-1185">Reference proteome</keyword>
<evidence type="ECO:0000256" key="1">
    <source>
        <dbReference type="SAM" id="SignalP"/>
    </source>
</evidence>
<comment type="caution">
    <text evidence="2">The sequence shown here is derived from an EMBL/GenBank/DDBJ whole genome shotgun (WGS) entry which is preliminary data.</text>
</comment>
<dbReference type="EMBL" id="JAHCVI010000004">
    <property type="protein sequence ID" value="KAG7286748.1"/>
    <property type="molecule type" value="Genomic_DNA"/>
</dbReference>
<name>A0AAD4EWR8_9PEZI</name>
<evidence type="ECO:0000313" key="2">
    <source>
        <dbReference type="EMBL" id="KAG7286748.1"/>
    </source>
</evidence>
<keyword evidence="1" id="KW-0732">Signal</keyword>
<evidence type="ECO:0000313" key="3">
    <source>
        <dbReference type="Proteomes" id="UP001197093"/>
    </source>
</evidence>
<feature type="signal peptide" evidence="1">
    <location>
        <begin position="1"/>
        <end position="24"/>
    </location>
</feature>
<dbReference type="Proteomes" id="UP001197093">
    <property type="component" value="Unassembled WGS sequence"/>
</dbReference>
<feature type="chain" id="PRO_5042061190" evidence="1">
    <location>
        <begin position="25"/>
        <end position="94"/>
    </location>
</feature>
<organism evidence="2 3">
    <name type="scientific">Staphylotrichum longicolle</name>
    <dbReference type="NCBI Taxonomy" id="669026"/>
    <lineage>
        <taxon>Eukaryota</taxon>
        <taxon>Fungi</taxon>
        <taxon>Dikarya</taxon>
        <taxon>Ascomycota</taxon>
        <taxon>Pezizomycotina</taxon>
        <taxon>Sordariomycetes</taxon>
        <taxon>Sordariomycetidae</taxon>
        <taxon>Sordariales</taxon>
        <taxon>Chaetomiaceae</taxon>
        <taxon>Staphylotrichum</taxon>
    </lineage>
</organism>
<reference evidence="2" key="1">
    <citation type="submission" date="2023-02" db="EMBL/GenBank/DDBJ databases">
        <authorList>
            <person name="Palmer J.M."/>
        </authorList>
    </citation>
    <scope>NUCLEOTIDE SEQUENCE</scope>
    <source>
        <strain evidence="2">FW57</strain>
    </source>
</reference>
<gene>
    <name evidence="2" type="ORF">NEMBOFW57_009062</name>
</gene>
<proteinExistence type="predicted"/>
<sequence>MQISRIFTCLALAMNTGALPAAEGKDLMAPRQENGTCRQNQSLFCCAPPDFNCTPYVDGQECDGLVICCRNNYAPVSRPDGAAETNSVLKGAGI</sequence>
<protein>
    <submittedName>
        <fullName evidence="2">Uncharacterized protein</fullName>
    </submittedName>
</protein>
<dbReference type="AlphaFoldDB" id="A0AAD4EWR8"/>